<dbReference type="PROSITE" id="PS50110">
    <property type="entry name" value="RESPONSE_REGULATORY"/>
    <property type="match status" value="1"/>
</dbReference>
<dbReference type="InterPro" id="IPR001789">
    <property type="entry name" value="Sig_transdc_resp-reg_receiver"/>
</dbReference>
<dbReference type="SMART" id="SM00448">
    <property type="entry name" value="REC"/>
    <property type="match status" value="1"/>
</dbReference>
<evidence type="ECO:0000256" key="1">
    <source>
        <dbReference type="PROSITE-ProRule" id="PRU00169"/>
    </source>
</evidence>
<keyword evidence="5" id="KW-1185">Reference proteome</keyword>
<evidence type="ECO:0000259" key="3">
    <source>
        <dbReference type="PROSITE" id="PS50930"/>
    </source>
</evidence>
<dbReference type="SUPFAM" id="SSF52172">
    <property type="entry name" value="CheY-like"/>
    <property type="match status" value="1"/>
</dbReference>
<dbReference type="InterPro" id="IPR011006">
    <property type="entry name" value="CheY-like_superfamily"/>
</dbReference>
<dbReference type="PANTHER" id="PTHR37299">
    <property type="entry name" value="TRANSCRIPTIONAL REGULATOR-RELATED"/>
    <property type="match status" value="1"/>
</dbReference>
<dbReference type="InterPro" id="IPR046947">
    <property type="entry name" value="LytR-like"/>
</dbReference>
<comment type="caution">
    <text evidence="4">The sequence shown here is derived from an EMBL/GenBank/DDBJ whole genome shotgun (WGS) entry which is preliminary data.</text>
</comment>
<feature type="domain" description="Response regulatory" evidence="2">
    <location>
        <begin position="6"/>
        <end position="119"/>
    </location>
</feature>
<dbReference type="SMART" id="SM00850">
    <property type="entry name" value="LytTR"/>
    <property type="match status" value="1"/>
</dbReference>
<dbReference type="Gene3D" id="3.40.50.2300">
    <property type="match status" value="1"/>
</dbReference>
<dbReference type="PANTHER" id="PTHR37299:SF1">
    <property type="entry name" value="STAGE 0 SPORULATION PROTEIN A HOMOLOG"/>
    <property type="match status" value="1"/>
</dbReference>
<name>A0A5S3PVY7_9FLAO</name>
<dbReference type="GO" id="GO:0000156">
    <property type="term" value="F:phosphorelay response regulator activity"/>
    <property type="evidence" value="ECO:0007669"/>
    <property type="project" value="InterPro"/>
</dbReference>
<evidence type="ECO:0000313" key="5">
    <source>
        <dbReference type="Proteomes" id="UP000310314"/>
    </source>
</evidence>
<reference evidence="4 5" key="1">
    <citation type="submission" date="2019-05" db="EMBL/GenBank/DDBJ databases">
        <authorList>
            <person name="Zhang J.-Y."/>
            <person name="Feg X."/>
            <person name="Du Z.-J."/>
        </authorList>
    </citation>
    <scope>NUCLEOTIDE SEQUENCE [LARGE SCALE GENOMIC DNA]</scope>
    <source>
        <strain evidence="4 5">RZ26</strain>
    </source>
</reference>
<gene>
    <name evidence="4" type="ORF">FEE95_06805</name>
</gene>
<dbReference type="Pfam" id="PF00072">
    <property type="entry name" value="Response_reg"/>
    <property type="match status" value="1"/>
</dbReference>
<dbReference type="InterPro" id="IPR007492">
    <property type="entry name" value="LytTR_DNA-bd_dom"/>
</dbReference>
<evidence type="ECO:0000313" key="4">
    <source>
        <dbReference type="EMBL" id="TMM59135.1"/>
    </source>
</evidence>
<dbReference type="PROSITE" id="PS50930">
    <property type="entry name" value="HTH_LYTTR"/>
    <property type="match status" value="1"/>
</dbReference>
<feature type="domain" description="HTH LytTR-type" evidence="3">
    <location>
        <begin position="145"/>
        <end position="246"/>
    </location>
</feature>
<organism evidence="4 5">
    <name type="scientific">Maribacter algarum</name>
    <name type="common">ex Zhang et al. 2020</name>
    <dbReference type="NCBI Taxonomy" id="2578118"/>
    <lineage>
        <taxon>Bacteria</taxon>
        <taxon>Pseudomonadati</taxon>
        <taxon>Bacteroidota</taxon>
        <taxon>Flavobacteriia</taxon>
        <taxon>Flavobacteriales</taxon>
        <taxon>Flavobacteriaceae</taxon>
        <taxon>Maribacter</taxon>
    </lineage>
</organism>
<evidence type="ECO:0000259" key="2">
    <source>
        <dbReference type="PROSITE" id="PS50110"/>
    </source>
</evidence>
<sequence length="249" mass="28877">MNGKIKSIIIEDNENAMESLVKLIATHFSEIDIIGKHSTIKDSIKAIKNQNPELILMDIVLKDGNAFEILDHFPNNTFEVIFITAHSEFMKRAFEHFAFTFISKPFEDIELIRAIQGYSTKRKRIFDHQRLQILKDFIKEDGSKFLVHVGNEYLAVDISDVVNCKSDGNYTQLHLKSGKKLLASNPLKYYENLLAYKGFYRMNRFDLINMNHVKSIYKKETVILSNGTKISITSRNKIRLAELMESFKY</sequence>
<dbReference type="AlphaFoldDB" id="A0A5S3PVY7"/>
<dbReference type="Pfam" id="PF04397">
    <property type="entry name" value="LytTR"/>
    <property type="match status" value="1"/>
</dbReference>
<dbReference type="Gene3D" id="2.40.50.1020">
    <property type="entry name" value="LytTr DNA-binding domain"/>
    <property type="match status" value="1"/>
</dbReference>
<dbReference type="GO" id="GO:0003677">
    <property type="term" value="F:DNA binding"/>
    <property type="evidence" value="ECO:0007669"/>
    <property type="project" value="InterPro"/>
</dbReference>
<proteinExistence type="predicted"/>
<dbReference type="Proteomes" id="UP000310314">
    <property type="component" value="Unassembled WGS sequence"/>
</dbReference>
<accession>A0A5S3PVY7</accession>
<dbReference type="EMBL" id="VATY01000001">
    <property type="protein sequence ID" value="TMM59135.1"/>
    <property type="molecule type" value="Genomic_DNA"/>
</dbReference>
<protein>
    <submittedName>
        <fullName evidence="4">Response regulator transcription factor</fullName>
    </submittedName>
</protein>
<feature type="modified residue" description="4-aspartylphosphate" evidence="1">
    <location>
        <position position="58"/>
    </location>
</feature>
<dbReference type="OrthoDB" id="1159183at2"/>
<keyword evidence="1" id="KW-0597">Phosphoprotein</keyword>
<dbReference type="RefSeq" id="WP_138657125.1">
    <property type="nucleotide sequence ID" value="NZ_VATY01000001.1"/>
</dbReference>